<comment type="caution">
    <text evidence="1">The sequence shown here is derived from an EMBL/GenBank/DDBJ whole genome shotgun (WGS) entry which is preliminary data.</text>
</comment>
<keyword evidence="2" id="KW-1185">Reference proteome</keyword>
<dbReference type="AlphaFoldDB" id="A0A8T2S696"/>
<sequence>MIVYGDSYWACMEKIVNRYHRYEGRPQFTYSQSRAPQNVHWIKQAIDIKSPTEVLDGIQSDLAADKVPGVSVRELQNAELRLETLRTEIRKRKGRLLASQMQHILNQERAFDCML</sequence>
<accession>A0A8T2S696</accession>
<organism evidence="1 2">
    <name type="scientific">Ceratopteris richardii</name>
    <name type="common">Triangle waterfern</name>
    <dbReference type="NCBI Taxonomy" id="49495"/>
    <lineage>
        <taxon>Eukaryota</taxon>
        <taxon>Viridiplantae</taxon>
        <taxon>Streptophyta</taxon>
        <taxon>Embryophyta</taxon>
        <taxon>Tracheophyta</taxon>
        <taxon>Polypodiopsida</taxon>
        <taxon>Polypodiidae</taxon>
        <taxon>Polypodiales</taxon>
        <taxon>Pteridineae</taxon>
        <taxon>Pteridaceae</taxon>
        <taxon>Parkerioideae</taxon>
        <taxon>Ceratopteris</taxon>
    </lineage>
</organism>
<evidence type="ECO:0000313" key="2">
    <source>
        <dbReference type="Proteomes" id="UP000825935"/>
    </source>
</evidence>
<protein>
    <submittedName>
        <fullName evidence="1">Uncharacterized protein</fullName>
    </submittedName>
</protein>
<proteinExistence type="predicted"/>
<dbReference type="Proteomes" id="UP000825935">
    <property type="component" value="Chromosome 22"/>
</dbReference>
<reference evidence="1" key="1">
    <citation type="submission" date="2021-08" db="EMBL/GenBank/DDBJ databases">
        <title>WGS assembly of Ceratopteris richardii.</title>
        <authorList>
            <person name="Marchant D.B."/>
            <person name="Chen G."/>
            <person name="Jenkins J."/>
            <person name="Shu S."/>
            <person name="Leebens-Mack J."/>
            <person name="Grimwood J."/>
            <person name="Schmutz J."/>
            <person name="Soltis P."/>
            <person name="Soltis D."/>
            <person name="Chen Z.-H."/>
        </authorList>
    </citation>
    <scope>NUCLEOTIDE SEQUENCE</scope>
    <source>
        <strain evidence="1">Whitten #5841</strain>
        <tissue evidence="1">Leaf</tissue>
    </source>
</reference>
<name>A0A8T2S696_CERRI</name>
<dbReference type="EMBL" id="CM035427">
    <property type="protein sequence ID" value="KAH7306534.1"/>
    <property type="molecule type" value="Genomic_DNA"/>
</dbReference>
<gene>
    <name evidence="1" type="ORF">KP509_22G017400</name>
</gene>
<evidence type="ECO:0000313" key="1">
    <source>
        <dbReference type="EMBL" id="KAH7306534.1"/>
    </source>
</evidence>